<dbReference type="Proteomes" id="UP000055048">
    <property type="component" value="Unassembled WGS sequence"/>
</dbReference>
<protein>
    <submittedName>
        <fullName evidence="1">Uncharacterized protein</fullName>
    </submittedName>
</protein>
<evidence type="ECO:0000313" key="1">
    <source>
        <dbReference type="EMBL" id="KRX29146.1"/>
    </source>
</evidence>
<gene>
    <name evidence="1" type="ORF">T05_495</name>
</gene>
<dbReference type="STRING" id="144512.A0A0V0SR10"/>
<dbReference type="AlphaFoldDB" id="A0A0V0SR10"/>
<organism evidence="1 2">
    <name type="scientific">Trichinella murrelli</name>
    <dbReference type="NCBI Taxonomy" id="144512"/>
    <lineage>
        <taxon>Eukaryota</taxon>
        <taxon>Metazoa</taxon>
        <taxon>Ecdysozoa</taxon>
        <taxon>Nematoda</taxon>
        <taxon>Enoplea</taxon>
        <taxon>Dorylaimia</taxon>
        <taxon>Trichinellida</taxon>
        <taxon>Trichinellidae</taxon>
        <taxon>Trichinella</taxon>
    </lineage>
</organism>
<keyword evidence="2" id="KW-1185">Reference proteome</keyword>
<evidence type="ECO:0000313" key="2">
    <source>
        <dbReference type="Proteomes" id="UP000055048"/>
    </source>
</evidence>
<name>A0A0V0SR10_9BILA</name>
<reference evidence="1 2" key="1">
    <citation type="submission" date="2015-01" db="EMBL/GenBank/DDBJ databases">
        <title>Evolution of Trichinella species and genotypes.</title>
        <authorList>
            <person name="Korhonen P.K."/>
            <person name="Edoardo P."/>
            <person name="Giuseppe L.R."/>
            <person name="Gasser R.B."/>
        </authorList>
    </citation>
    <scope>NUCLEOTIDE SEQUENCE [LARGE SCALE GENOMIC DNA]</scope>
    <source>
        <strain evidence="1">ISS417</strain>
    </source>
</reference>
<dbReference type="OrthoDB" id="5927710at2759"/>
<sequence length="72" mass="8090">MSLLSQLSSTVKQVDEDSTEQFITQLIINVEEHILLHHVNKLPMIQHIIQISTPEPSGQIKKGFAETCYSTA</sequence>
<feature type="non-terminal residue" evidence="1">
    <location>
        <position position="72"/>
    </location>
</feature>
<dbReference type="EMBL" id="JYDJ01003622">
    <property type="protein sequence ID" value="KRX29146.1"/>
    <property type="molecule type" value="Genomic_DNA"/>
</dbReference>
<comment type="caution">
    <text evidence="1">The sequence shown here is derived from an EMBL/GenBank/DDBJ whole genome shotgun (WGS) entry which is preliminary data.</text>
</comment>
<proteinExistence type="predicted"/>
<accession>A0A0V0SR10</accession>